<feature type="transmembrane region" description="Helical" evidence="1">
    <location>
        <begin position="101"/>
        <end position="120"/>
    </location>
</feature>
<dbReference type="STRING" id="1675527.AIOL_002304"/>
<keyword evidence="1" id="KW-1133">Transmembrane helix</keyword>
<dbReference type="RefSeq" id="WP_049643078.1">
    <property type="nucleotide sequence ID" value="NZ_LFTY01000002.1"/>
</dbReference>
<sequence>MLSDPFEDLFPRRVSLGVWVLFGLLVLGAICHRLYLIYGAPLPLNDGGLFWVHTQAIYEGGLRLPAVVPYNGLEIPGSYPPLSFLLAASIAWVTGVDTLEIVRYLPFALHVGFIALLAPLMRAYGVAWSGVLLALVVLILTQRSYEWLIMGGGLTRSAGAMAAMAAMAAAVFTAWAMSGPRAGWAWAGGASLGLAILSHLEWGLTAVLLCVMVVATRAPRWSVALRGCTMGAVAALLVLSPWLWWLSQNTGFAPLGDAMATSQHSTAQYYRALRAHLFPTFLTYFAIVGGYECLRRRAFLWPLLPFLILALTPRHFETAVTIPNSVLAAVGFAALWRVAVPLLGDISGRLRPRARWTSEDFRRPAVFLVPMGFAAGMTIFGTVSDWKSDALEPMRAGDYQAMLWARDNLPPGAAIVALNPDHWAADEVSEWLPAIADLQSLGTVQGREWLPGGAFHTATNLSGQLKANSNCPELDAFLSLEFPEAEYLFVSADLGERVFDCLPGAQVFADQGTRIWQLKQ</sequence>
<comment type="caution">
    <text evidence="2">The sequence shown here is derived from an EMBL/GenBank/DDBJ whole genome shotgun (WGS) entry which is preliminary data.</text>
</comment>
<organism evidence="2 3">
    <name type="scientific">Candidatus Rhodobacter oscarellae</name>
    <dbReference type="NCBI Taxonomy" id="1675527"/>
    <lineage>
        <taxon>Bacteria</taxon>
        <taxon>Pseudomonadati</taxon>
        <taxon>Pseudomonadota</taxon>
        <taxon>Alphaproteobacteria</taxon>
        <taxon>Rhodobacterales</taxon>
        <taxon>Rhodobacter group</taxon>
        <taxon>Rhodobacter</taxon>
    </lineage>
</organism>
<dbReference type="Proteomes" id="UP000037178">
    <property type="component" value="Unassembled WGS sequence"/>
</dbReference>
<gene>
    <name evidence="2" type="ORF">AIOL_002304</name>
</gene>
<dbReference type="OrthoDB" id="9815027at2"/>
<feature type="transmembrane region" description="Helical" evidence="1">
    <location>
        <begin position="126"/>
        <end position="145"/>
    </location>
</feature>
<feature type="transmembrane region" description="Helical" evidence="1">
    <location>
        <begin position="157"/>
        <end position="178"/>
    </location>
</feature>
<feature type="transmembrane region" description="Helical" evidence="1">
    <location>
        <begin position="273"/>
        <end position="291"/>
    </location>
</feature>
<evidence type="ECO:0000313" key="3">
    <source>
        <dbReference type="Proteomes" id="UP000037178"/>
    </source>
</evidence>
<reference evidence="2 3" key="1">
    <citation type="submission" date="2015-06" db="EMBL/GenBank/DDBJ databases">
        <title>Draft genome sequence of an Alphaproteobacteria species associated to the Mediterranean sponge Oscarella lobularis.</title>
        <authorList>
            <person name="Jourda C."/>
            <person name="Santini S."/>
            <person name="Claverie J.-M."/>
        </authorList>
    </citation>
    <scope>NUCLEOTIDE SEQUENCE [LARGE SCALE GENOMIC DNA]</scope>
    <source>
        <strain evidence="2">IGS</strain>
    </source>
</reference>
<feature type="transmembrane region" description="Helical" evidence="1">
    <location>
        <begin position="322"/>
        <end position="344"/>
    </location>
</feature>
<feature type="transmembrane region" description="Helical" evidence="1">
    <location>
        <begin position="223"/>
        <end position="245"/>
    </location>
</feature>
<evidence type="ECO:0000313" key="2">
    <source>
        <dbReference type="EMBL" id="KMW57341.1"/>
    </source>
</evidence>
<dbReference type="EMBL" id="LFTY01000002">
    <property type="protein sequence ID" value="KMW57341.1"/>
    <property type="molecule type" value="Genomic_DNA"/>
</dbReference>
<evidence type="ECO:0008006" key="4">
    <source>
        <dbReference type="Google" id="ProtNLM"/>
    </source>
</evidence>
<protein>
    <recommendedName>
        <fullName evidence="4">Glycosyltransferase RgtA/B/C/D-like domain-containing protein</fullName>
    </recommendedName>
</protein>
<feature type="transmembrane region" description="Helical" evidence="1">
    <location>
        <begin position="298"/>
        <end position="316"/>
    </location>
</feature>
<dbReference type="PATRIC" id="fig|1675527.3.peg.2418"/>
<keyword evidence="3" id="KW-1185">Reference proteome</keyword>
<evidence type="ECO:0000256" key="1">
    <source>
        <dbReference type="SAM" id="Phobius"/>
    </source>
</evidence>
<keyword evidence="1" id="KW-0812">Transmembrane</keyword>
<feature type="transmembrane region" description="Helical" evidence="1">
    <location>
        <begin position="184"/>
        <end position="211"/>
    </location>
</feature>
<keyword evidence="1" id="KW-0472">Membrane</keyword>
<proteinExistence type="predicted"/>
<name>A0A0J9E3E4_9RHOB</name>
<dbReference type="AlphaFoldDB" id="A0A0J9E3E4"/>
<feature type="transmembrane region" description="Helical" evidence="1">
    <location>
        <begin position="365"/>
        <end position="383"/>
    </location>
</feature>
<accession>A0A0J9E3E4</accession>
<feature type="transmembrane region" description="Helical" evidence="1">
    <location>
        <begin position="16"/>
        <end position="38"/>
    </location>
</feature>